<dbReference type="KEGG" id="raj:RA11412_1840"/>
<gene>
    <name evidence="2" type="ORF">RA11412_1840</name>
</gene>
<dbReference type="Proteomes" id="UP000250241">
    <property type="component" value="Chromosome"/>
</dbReference>
<evidence type="ECO:0000313" key="2">
    <source>
        <dbReference type="EMBL" id="BAV88139.1"/>
    </source>
</evidence>
<reference evidence="2 3" key="1">
    <citation type="submission" date="2016-10" db="EMBL/GenBank/DDBJ databases">
        <title>Genome sequence of Rothia aeria strain JCM11412.</title>
        <authorList>
            <person name="Nambu T."/>
        </authorList>
    </citation>
    <scope>NUCLEOTIDE SEQUENCE [LARGE SCALE GENOMIC DNA]</scope>
    <source>
        <strain evidence="2 3">JCM 11412</strain>
    </source>
</reference>
<proteinExistence type="predicted"/>
<evidence type="ECO:0000313" key="3">
    <source>
        <dbReference type="Proteomes" id="UP000250241"/>
    </source>
</evidence>
<feature type="region of interest" description="Disordered" evidence="1">
    <location>
        <begin position="27"/>
        <end position="70"/>
    </location>
</feature>
<dbReference type="EMBL" id="AP017895">
    <property type="protein sequence ID" value="BAV88139.1"/>
    <property type="molecule type" value="Genomic_DNA"/>
</dbReference>
<sequence>MSRVIEEGSGEAIQDGDNILVEITQFNGTDGSSKDAQGREQTTYASAPFNITVNEQLKEEDPRHMRRLRS</sequence>
<organism evidence="2 3">
    <name type="scientific">Rothia aeria</name>
    <dbReference type="NCBI Taxonomy" id="172042"/>
    <lineage>
        <taxon>Bacteria</taxon>
        <taxon>Bacillati</taxon>
        <taxon>Actinomycetota</taxon>
        <taxon>Actinomycetes</taxon>
        <taxon>Micrococcales</taxon>
        <taxon>Micrococcaceae</taxon>
        <taxon>Rothia</taxon>
    </lineage>
</organism>
<name>A0A2Z5R3Z0_9MICC</name>
<protein>
    <submittedName>
        <fullName evidence="2">Uncharacterized protein</fullName>
    </submittedName>
</protein>
<feature type="compositionally biased region" description="Polar residues" evidence="1">
    <location>
        <begin position="39"/>
        <end position="55"/>
    </location>
</feature>
<dbReference type="AlphaFoldDB" id="A0A2Z5R3Z0"/>
<accession>A0A2Z5R3Z0</accession>
<evidence type="ECO:0000256" key="1">
    <source>
        <dbReference type="SAM" id="MobiDB-lite"/>
    </source>
</evidence>
<keyword evidence="3" id="KW-1185">Reference proteome</keyword>